<gene>
    <name evidence="2" type="ORF">BIW11_04229</name>
</gene>
<evidence type="ECO:0000313" key="2">
    <source>
        <dbReference type="EMBL" id="OQR70050.1"/>
    </source>
</evidence>
<sequence>MPSDGDDPPRRGGEVPHRSGMASDASASAAPRFLHGLPVITEIAPGDILTFQVQIEAGVFRVSWLHCGEIIHNSSRRHVKAHPNGW</sequence>
<proteinExistence type="predicted"/>
<accession>A0A1V9X955</accession>
<dbReference type="InParanoid" id="A0A1V9X955"/>
<organism evidence="2 3">
    <name type="scientific">Tropilaelaps mercedesae</name>
    <dbReference type="NCBI Taxonomy" id="418985"/>
    <lineage>
        <taxon>Eukaryota</taxon>
        <taxon>Metazoa</taxon>
        <taxon>Ecdysozoa</taxon>
        <taxon>Arthropoda</taxon>
        <taxon>Chelicerata</taxon>
        <taxon>Arachnida</taxon>
        <taxon>Acari</taxon>
        <taxon>Parasitiformes</taxon>
        <taxon>Mesostigmata</taxon>
        <taxon>Gamasina</taxon>
        <taxon>Dermanyssoidea</taxon>
        <taxon>Laelapidae</taxon>
        <taxon>Tropilaelaps</taxon>
    </lineage>
</organism>
<evidence type="ECO:0000313" key="3">
    <source>
        <dbReference type="Proteomes" id="UP000192247"/>
    </source>
</evidence>
<dbReference type="EMBL" id="MNPL01018664">
    <property type="protein sequence ID" value="OQR70050.1"/>
    <property type="molecule type" value="Genomic_DNA"/>
</dbReference>
<reference evidence="2 3" key="1">
    <citation type="journal article" date="2017" name="Gigascience">
        <title>Draft genome of the honey bee ectoparasitic mite, Tropilaelaps mercedesae, is shaped by the parasitic life history.</title>
        <authorList>
            <person name="Dong X."/>
            <person name="Armstrong S.D."/>
            <person name="Xia D."/>
            <person name="Makepeace B.L."/>
            <person name="Darby A.C."/>
            <person name="Kadowaki T."/>
        </authorList>
    </citation>
    <scope>NUCLEOTIDE SEQUENCE [LARGE SCALE GENOMIC DNA]</scope>
    <source>
        <strain evidence="2">Wuxi-XJTLU</strain>
    </source>
</reference>
<feature type="region of interest" description="Disordered" evidence="1">
    <location>
        <begin position="1"/>
        <end position="27"/>
    </location>
</feature>
<name>A0A1V9X955_9ACAR</name>
<keyword evidence="3" id="KW-1185">Reference proteome</keyword>
<protein>
    <submittedName>
        <fullName evidence="2">Uncharacterized protein</fullName>
    </submittedName>
</protein>
<dbReference type="OrthoDB" id="428111at2759"/>
<dbReference type="AlphaFoldDB" id="A0A1V9X955"/>
<comment type="caution">
    <text evidence="2">The sequence shown here is derived from an EMBL/GenBank/DDBJ whole genome shotgun (WGS) entry which is preliminary data.</text>
</comment>
<feature type="compositionally biased region" description="Basic and acidic residues" evidence="1">
    <location>
        <begin position="7"/>
        <end position="17"/>
    </location>
</feature>
<dbReference type="Proteomes" id="UP000192247">
    <property type="component" value="Unassembled WGS sequence"/>
</dbReference>
<evidence type="ECO:0000256" key="1">
    <source>
        <dbReference type="SAM" id="MobiDB-lite"/>
    </source>
</evidence>